<dbReference type="EMBL" id="MJEQ01000516">
    <property type="protein sequence ID" value="OIT35742.1"/>
    <property type="molecule type" value="Genomic_DNA"/>
</dbReference>
<comment type="caution">
    <text evidence="2">The sequence shown here is derived from an EMBL/GenBank/DDBJ whole genome shotgun (WGS) entry which is preliminary data.</text>
</comment>
<accession>A0A314L2N6</accession>
<protein>
    <submittedName>
        <fullName evidence="2">Uncharacterized protein</fullName>
    </submittedName>
</protein>
<dbReference type="Gramene" id="OIT35742">
    <property type="protein sequence ID" value="OIT35742"/>
    <property type="gene ID" value="A4A49_03674"/>
</dbReference>
<sequence>MRVWFLPLVLKVAFCWLAIYVCWKYMHERTRVPFYVRTNVQGLALLLYLPPSVFSDSWDYLRFSPDLIWQKANNCPEFDQMLFDVNIPAASQVT</sequence>
<reference evidence="2" key="1">
    <citation type="submission" date="2016-11" db="EMBL/GenBank/DDBJ databases">
        <title>The genome of Nicotiana attenuata.</title>
        <authorList>
            <person name="Xu S."/>
            <person name="Brockmoeller T."/>
            <person name="Gaquerel E."/>
            <person name="Navarro A."/>
            <person name="Kuhl H."/>
            <person name="Gase K."/>
            <person name="Ling Z."/>
            <person name="Zhou W."/>
            <person name="Kreitzer C."/>
            <person name="Stanke M."/>
            <person name="Tang H."/>
            <person name="Lyons E."/>
            <person name="Pandey P."/>
            <person name="Pandey S.P."/>
            <person name="Timmermann B."/>
            <person name="Baldwin I.T."/>
        </authorList>
    </citation>
    <scope>NUCLEOTIDE SEQUENCE [LARGE SCALE GENOMIC DNA]</scope>
    <source>
        <strain evidence="2">UT</strain>
    </source>
</reference>
<keyword evidence="1" id="KW-0812">Transmembrane</keyword>
<dbReference type="AlphaFoldDB" id="A0A314L2N6"/>
<evidence type="ECO:0000256" key="1">
    <source>
        <dbReference type="SAM" id="Phobius"/>
    </source>
</evidence>
<keyword evidence="1" id="KW-1133">Transmembrane helix</keyword>
<keyword evidence="3" id="KW-1185">Reference proteome</keyword>
<proteinExistence type="predicted"/>
<gene>
    <name evidence="2" type="ORF">A4A49_03674</name>
</gene>
<dbReference type="Proteomes" id="UP000187609">
    <property type="component" value="Unassembled WGS sequence"/>
</dbReference>
<evidence type="ECO:0000313" key="2">
    <source>
        <dbReference type="EMBL" id="OIT35742.1"/>
    </source>
</evidence>
<name>A0A314L2N6_NICAT</name>
<organism evidence="2 3">
    <name type="scientific">Nicotiana attenuata</name>
    <name type="common">Coyote tobacco</name>
    <dbReference type="NCBI Taxonomy" id="49451"/>
    <lineage>
        <taxon>Eukaryota</taxon>
        <taxon>Viridiplantae</taxon>
        <taxon>Streptophyta</taxon>
        <taxon>Embryophyta</taxon>
        <taxon>Tracheophyta</taxon>
        <taxon>Spermatophyta</taxon>
        <taxon>Magnoliopsida</taxon>
        <taxon>eudicotyledons</taxon>
        <taxon>Gunneridae</taxon>
        <taxon>Pentapetalae</taxon>
        <taxon>asterids</taxon>
        <taxon>lamiids</taxon>
        <taxon>Solanales</taxon>
        <taxon>Solanaceae</taxon>
        <taxon>Nicotianoideae</taxon>
        <taxon>Nicotianeae</taxon>
        <taxon>Nicotiana</taxon>
    </lineage>
</organism>
<keyword evidence="1" id="KW-0472">Membrane</keyword>
<evidence type="ECO:0000313" key="3">
    <source>
        <dbReference type="Proteomes" id="UP000187609"/>
    </source>
</evidence>
<feature type="transmembrane region" description="Helical" evidence="1">
    <location>
        <begin position="6"/>
        <end position="23"/>
    </location>
</feature>